<dbReference type="EMBL" id="JASPKZ010005030">
    <property type="protein sequence ID" value="KAJ9589216.1"/>
    <property type="molecule type" value="Genomic_DNA"/>
</dbReference>
<sequence>MLDDEVIKNDGIEDETGLDVDLLSQLKNMNIEDKPESGSFDADGEVKKRILVPSNPVFNKERISSK</sequence>
<gene>
    <name evidence="1" type="ORF">L9F63_028003</name>
</gene>
<name>A0AAD7ZZD0_DIPPU</name>
<proteinExistence type="predicted"/>
<protein>
    <submittedName>
        <fullName evidence="1">Uncharacterized protein</fullName>
    </submittedName>
</protein>
<feature type="non-terminal residue" evidence="1">
    <location>
        <position position="66"/>
    </location>
</feature>
<evidence type="ECO:0000313" key="2">
    <source>
        <dbReference type="Proteomes" id="UP001233999"/>
    </source>
</evidence>
<organism evidence="1 2">
    <name type="scientific">Diploptera punctata</name>
    <name type="common">Pacific beetle cockroach</name>
    <dbReference type="NCBI Taxonomy" id="6984"/>
    <lineage>
        <taxon>Eukaryota</taxon>
        <taxon>Metazoa</taxon>
        <taxon>Ecdysozoa</taxon>
        <taxon>Arthropoda</taxon>
        <taxon>Hexapoda</taxon>
        <taxon>Insecta</taxon>
        <taxon>Pterygota</taxon>
        <taxon>Neoptera</taxon>
        <taxon>Polyneoptera</taxon>
        <taxon>Dictyoptera</taxon>
        <taxon>Blattodea</taxon>
        <taxon>Blaberoidea</taxon>
        <taxon>Blaberidae</taxon>
        <taxon>Diplopterinae</taxon>
        <taxon>Diploptera</taxon>
    </lineage>
</organism>
<reference evidence="1" key="2">
    <citation type="submission" date="2023-05" db="EMBL/GenBank/DDBJ databases">
        <authorList>
            <person name="Fouks B."/>
        </authorList>
    </citation>
    <scope>NUCLEOTIDE SEQUENCE</scope>
    <source>
        <strain evidence="1">Stay&amp;Tobe</strain>
        <tissue evidence="1">Testes</tissue>
    </source>
</reference>
<dbReference type="Proteomes" id="UP001233999">
    <property type="component" value="Unassembled WGS sequence"/>
</dbReference>
<keyword evidence="2" id="KW-1185">Reference proteome</keyword>
<reference evidence="1" key="1">
    <citation type="journal article" date="2023" name="IScience">
        <title>Live-bearing cockroach genome reveals convergent evolutionary mechanisms linked to viviparity in insects and beyond.</title>
        <authorList>
            <person name="Fouks B."/>
            <person name="Harrison M.C."/>
            <person name="Mikhailova A.A."/>
            <person name="Marchal E."/>
            <person name="English S."/>
            <person name="Carruthers M."/>
            <person name="Jennings E.C."/>
            <person name="Chiamaka E.L."/>
            <person name="Frigard R.A."/>
            <person name="Pippel M."/>
            <person name="Attardo G.M."/>
            <person name="Benoit J.B."/>
            <person name="Bornberg-Bauer E."/>
            <person name="Tobe S.S."/>
        </authorList>
    </citation>
    <scope>NUCLEOTIDE SEQUENCE</scope>
    <source>
        <strain evidence="1">Stay&amp;Tobe</strain>
    </source>
</reference>
<accession>A0AAD7ZZD0</accession>
<comment type="caution">
    <text evidence="1">The sequence shown here is derived from an EMBL/GenBank/DDBJ whole genome shotgun (WGS) entry which is preliminary data.</text>
</comment>
<evidence type="ECO:0000313" key="1">
    <source>
        <dbReference type="EMBL" id="KAJ9589216.1"/>
    </source>
</evidence>
<dbReference type="AlphaFoldDB" id="A0AAD7ZZD0"/>